<protein>
    <recommendedName>
        <fullName evidence="3">Bulb-type lectin domain-containing protein</fullName>
    </recommendedName>
</protein>
<evidence type="ECO:0000256" key="1">
    <source>
        <dbReference type="SAM" id="MobiDB-lite"/>
    </source>
</evidence>
<dbReference type="InterPro" id="IPR001480">
    <property type="entry name" value="Bulb-type_lectin_dom"/>
</dbReference>
<comment type="caution">
    <text evidence="4">The sequence shown here is derived from an EMBL/GenBank/DDBJ whole genome shotgun (WGS) entry which is preliminary data.</text>
</comment>
<evidence type="ECO:0000256" key="2">
    <source>
        <dbReference type="SAM" id="Phobius"/>
    </source>
</evidence>
<dbReference type="Gene3D" id="2.90.10.10">
    <property type="entry name" value="Bulb-type lectin domain"/>
    <property type="match status" value="1"/>
</dbReference>
<proteinExistence type="predicted"/>
<dbReference type="InterPro" id="IPR036426">
    <property type="entry name" value="Bulb-type_lectin_dom_sf"/>
</dbReference>
<dbReference type="Proteomes" id="UP001165074">
    <property type="component" value="Unassembled WGS sequence"/>
</dbReference>
<feature type="region of interest" description="Disordered" evidence="1">
    <location>
        <begin position="1"/>
        <end position="36"/>
    </location>
</feature>
<dbReference type="AlphaFoldDB" id="A0A9W6VX16"/>
<keyword evidence="2" id="KW-0812">Transmembrane</keyword>
<keyword evidence="2" id="KW-1133">Transmembrane helix</keyword>
<organism evidence="4 5">
    <name type="scientific">Actinoallomurus iriomotensis</name>
    <dbReference type="NCBI Taxonomy" id="478107"/>
    <lineage>
        <taxon>Bacteria</taxon>
        <taxon>Bacillati</taxon>
        <taxon>Actinomycetota</taxon>
        <taxon>Actinomycetes</taxon>
        <taxon>Streptosporangiales</taxon>
        <taxon>Thermomonosporaceae</taxon>
        <taxon>Actinoallomurus</taxon>
    </lineage>
</organism>
<dbReference type="SMART" id="SM00108">
    <property type="entry name" value="B_lectin"/>
    <property type="match status" value="1"/>
</dbReference>
<sequence>MTDERVAEPPDEAGTTAGGGRPLQASPIIVLDGPPDAVDEVAGPSFARRRRTGMALLTVTGIAVLAAAPFAVVSPAERVLGDSAASSAKARPHDPVTERTAERPAVPVPAPTWQPRSSSPPPSLPPVPKAKIPSPNPSERSAPPRTSPRRRQRTDSRTTPSPVSSANATVRRALAPKPKDTAAPRRSASTARAAAEGQARVVHGTYVLYPGDEIRTNRLRLSLTSGGDLVLRGRNDERVWSSGTHASGTHAVFQADGNFVLYGGDQRTLWSSRTDGHDGAVLVLQADGDLTIVQDGRTLWATGTGT</sequence>
<feature type="compositionally biased region" description="Basic and acidic residues" evidence="1">
    <location>
        <begin position="91"/>
        <end position="102"/>
    </location>
</feature>
<evidence type="ECO:0000313" key="5">
    <source>
        <dbReference type="Proteomes" id="UP001165074"/>
    </source>
</evidence>
<feature type="compositionally biased region" description="Low complexity" evidence="1">
    <location>
        <begin position="184"/>
        <end position="195"/>
    </location>
</feature>
<dbReference type="PROSITE" id="PS50927">
    <property type="entry name" value="BULB_LECTIN"/>
    <property type="match status" value="1"/>
</dbReference>
<dbReference type="RefSeq" id="WP_285578255.1">
    <property type="nucleotide sequence ID" value="NZ_BSTK01000010.1"/>
</dbReference>
<keyword evidence="5" id="KW-1185">Reference proteome</keyword>
<evidence type="ECO:0000313" key="4">
    <source>
        <dbReference type="EMBL" id="GLY88448.1"/>
    </source>
</evidence>
<feature type="domain" description="Bulb-type lectin" evidence="3">
    <location>
        <begin position="199"/>
        <end position="305"/>
    </location>
</feature>
<evidence type="ECO:0000259" key="3">
    <source>
        <dbReference type="PROSITE" id="PS50927"/>
    </source>
</evidence>
<feature type="transmembrane region" description="Helical" evidence="2">
    <location>
        <begin position="54"/>
        <end position="73"/>
    </location>
</feature>
<dbReference type="SUPFAM" id="SSF51110">
    <property type="entry name" value="alpha-D-mannose-specific plant lectins"/>
    <property type="match status" value="1"/>
</dbReference>
<keyword evidence="2" id="KW-0472">Membrane</keyword>
<feature type="region of interest" description="Disordered" evidence="1">
    <location>
        <begin position="82"/>
        <end position="196"/>
    </location>
</feature>
<accession>A0A9W6VX16</accession>
<name>A0A9W6VX16_9ACTN</name>
<gene>
    <name evidence="4" type="ORF">Airi02_063770</name>
</gene>
<reference evidence="4" key="1">
    <citation type="submission" date="2023-03" db="EMBL/GenBank/DDBJ databases">
        <title>Actinoallomurus iriomotensis NBRC 103684.</title>
        <authorList>
            <person name="Ichikawa N."/>
            <person name="Sato H."/>
            <person name="Tonouchi N."/>
        </authorList>
    </citation>
    <scope>NUCLEOTIDE SEQUENCE</scope>
    <source>
        <strain evidence="4">NBRC 103684</strain>
    </source>
</reference>
<dbReference type="EMBL" id="BSTK01000010">
    <property type="protein sequence ID" value="GLY88448.1"/>
    <property type="molecule type" value="Genomic_DNA"/>
</dbReference>
<feature type="compositionally biased region" description="Pro residues" evidence="1">
    <location>
        <begin position="106"/>
        <end position="128"/>
    </location>
</feature>